<proteinExistence type="predicted"/>
<dbReference type="Proteomes" id="UP000239772">
    <property type="component" value="Unassembled WGS sequence"/>
</dbReference>
<sequence length="133" mass="14132">MSSSCWAGERVLTFRMIDLYPSSDQRGAEHLVGIALGDGGRLVQKDHAIRKLPNGQYAGTCTYTFEDGSTVSSEFTLVQDGLDYSADYKVVSGTGALAGAHGVGHLTTMKGYEGASSSTGVYQVQFRVDVPNS</sequence>
<evidence type="ECO:0008006" key="3">
    <source>
        <dbReference type="Google" id="ProtNLM"/>
    </source>
</evidence>
<reference evidence="2" key="1">
    <citation type="submission" date="2018-03" db="EMBL/GenBank/DDBJ databases">
        <authorList>
            <person name="Sun L."/>
            <person name="Liu H."/>
            <person name="Chen W."/>
            <person name="Huang K."/>
            <person name="Liu W."/>
            <person name="Gao X."/>
        </authorList>
    </citation>
    <scope>NUCLEOTIDE SEQUENCE [LARGE SCALE GENOMIC DNA]</scope>
    <source>
        <strain evidence="2">SH9</strain>
    </source>
</reference>
<dbReference type="EMBL" id="PVZS01000019">
    <property type="protein sequence ID" value="PSC03874.1"/>
    <property type="molecule type" value="Genomic_DNA"/>
</dbReference>
<gene>
    <name evidence="1" type="ORF">SLNSH_16515</name>
</gene>
<organism evidence="1 2">
    <name type="scientific">Alsobacter soli</name>
    <dbReference type="NCBI Taxonomy" id="2109933"/>
    <lineage>
        <taxon>Bacteria</taxon>
        <taxon>Pseudomonadati</taxon>
        <taxon>Pseudomonadota</taxon>
        <taxon>Alphaproteobacteria</taxon>
        <taxon>Hyphomicrobiales</taxon>
        <taxon>Alsobacteraceae</taxon>
        <taxon>Alsobacter</taxon>
    </lineage>
</organism>
<protein>
    <recommendedName>
        <fullName evidence="3">DUF3224 domain-containing protein</fullName>
    </recommendedName>
</protein>
<evidence type="ECO:0000313" key="2">
    <source>
        <dbReference type="Proteomes" id="UP000239772"/>
    </source>
</evidence>
<name>A0A2T1HQE3_9HYPH</name>
<keyword evidence="2" id="KW-1185">Reference proteome</keyword>
<evidence type="ECO:0000313" key="1">
    <source>
        <dbReference type="EMBL" id="PSC03874.1"/>
    </source>
</evidence>
<comment type="caution">
    <text evidence="1">The sequence shown here is derived from an EMBL/GenBank/DDBJ whole genome shotgun (WGS) entry which is preliminary data.</text>
</comment>
<dbReference type="AlphaFoldDB" id="A0A2T1HQE3"/>
<accession>A0A2T1HQE3</accession>